<dbReference type="EnsemblMetazoa" id="XM_011674965">
    <property type="protein sequence ID" value="XP_011673267"/>
    <property type="gene ID" value="LOC105442651"/>
</dbReference>
<keyword evidence="5" id="KW-0256">Endoplasmic reticulum</keyword>
<dbReference type="Proteomes" id="UP000007110">
    <property type="component" value="Unassembled WGS sequence"/>
</dbReference>
<dbReference type="GeneID" id="105442651"/>
<comment type="subcellular location">
    <subcellularLocation>
        <location evidence="1">Endoplasmic reticulum</location>
    </subcellularLocation>
</comment>
<dbReference type="RefSeq" id="XP_011673267.2">
    <property type="nucleotide sequence ID" value="XM_011674965.2"/>
</dbReference>
<dbReference type="GO" id="GO:0046922">
    <property type="term" value="F:peptide-O-fucosyltransferase activity"/>
    <property type="evidence" value="ECO:0007669"/>
    <property type="project" value="UniProtKB-EC"/>
</dbReference>
<comment type="catalytic activity">
    <reaction evidence="11">
        <text>L-threonyl-[protein] + GDP-beta-L-fucose = 3-O-(alpha-L-fucosyl)-L-threonyl-[protein] + GDP + H(+)</text>
        <dbReference type="Rhea" id="RHEA:70491"/>
        <dbReference type="Rhea" id="RHEA-COMP:11060"/>
        <dbReference type="Rhea" id="RHEA-COMP:17915"/>
        <dbReference type="ChEBI" id="CHEBI:15378"/>
        <dbReference type="ChEBI" id="CHEBI:30013"/>
        <dbReference type="ChEBI" id="CHEBI:57273"/>
        <dbReference type="ChEBI" id="CHEBI:58189"/>
        <dbReference type="ChEBI" id="CHEBI:189631"/>
        <dbReference type="EC" id="2.4.1.221"/>
    </reaction>
    <physiologicalReaction direction="left-to-right" evidence="11">
        <dbReference type="Rhea" id="RHEA:70492"/>
    </physiologicalReaction>
</comment>
<comment type="catalytic activity">
    <reaction evidence="12">
        <text>L-seryl-[protein] + GDP-beta-L-fucose = 3-O-(alpha-L-fucosyl)-L-seryl-[protein] + GDP + H(+)</text>
        <dbReference type="Rhea" id="RHEA:63644"/>
        <dbReference type="Rhea" id="RHEA-COMP:9863"/>
        <dbReference type="Rhea" id="RHEA-COMP:17914"/>
        <dbReference type="ChEBI" id="CHEBI:15378"/>
        <dbReference type="ChEBI" id="CHEBI:29999"/>
        <dbReference type="ChEBI" id="CHEBI:57273"/>
        <dbReference type="ChEBI" id="CHEBI:58189"/>
        <dbReference type="ChEBI" id="CHEBI:189632"/>
        <dbReference type="EC" id="2.4.1.221"/>
    </reaction>
    <physiologicalReaction direction="left-to-right" evidence="12">
        <dbReference type="Rhea" id="RHEA:63645"/>
    </physiologicalReaction>
</comment>
<protein>
    <recommendedName>
        <fullName evidence="9">GDP-fucose protein O-fucosyltransferase 2</fullName>
        <ecNumber evidence="3">2.4.1.221</ecNumber>
    </recommendedName>
    <alternativeName>
        <fullName evidence="10">Peptide-O-fucosyltransferase 2</fullName>
    </alternativeName>
</protein>
<reference evidence="14" key="1">
    <citation type="submission" date="2015-02" db="EMBL/GenBank/DDBJ databases">
        <title>Genome sequencing for Strongylocentrotus purpuratus.</title>
        <authorList>
            <person name="Murali S."/>
            <person name="Liu Y."/>
            <person name="Vee V."/>
            <person name="English A."/>
            <person name="Wang M."/>
            <person name="Skinner E."/>
            <person name="Han Y."/>
            <person name="Muzny D.M."/>
            <person name="Worley K.C."/>
            <person name="Gibbs R.A."/>
        </authorList>
    </citation>
    <scope>NUCLEOTIDE SEQUENCE</scope>
</reference>
<dbReference type="PANTHER" id="PTHR13398">
    <property type="entry name" value="GDP-FUCOSE PROTEIN O-FUCOSYLTRANSFERASE 2"/>
    <property type="match status" value="1"/>
</dbReference>
<dbReference type="AlphaFoldDB" id="A0A7M7HJF5"/>
<dbReference type="PANTHER" id="PTHR13398:SF0">
    <property type="entry name" value="GDP-FUCOSE PROTEIN O-FUCOSYLTRANSFERASE 2"/>
    <property type="match status" value="1"/>
</dbReference>
<dbReference type="EC" id="2.4.1.221" evidence="3"/>
<keyword evidence="6" id="KW-0294">Fucose metabolism</keyword>
<dbReference type="InterPro" id="IPR019378">
    <property type="entry name" value="GDP-Fuc_O-FucTrfase"/>
</dbReference>
<organism evidence="13 14">
    <name type="scientific">Strongylocentrotus purpuratus</name>
    <name type="common">Purple sea urchin</name>
    <dbReference type="NCBI Taxonomy" id="7668"/>
    <lineage>
        <taxon>Eukaryota</taxon>
        <taxon>Metazoa</taxon>
        <taxon>Echinodermata</taxon>
        <taxon>Eleutherozoa</taxon>
        <taxon>Echinozoa</taxon>
        <taxon>Echinoidea</taxon>
        <taxon>Euechinoidea</taxon>
        <taxon>Echinacea</taxon>
        <taxon>Camarodonta</taxon>
        <taxon>Echinidea</taxon>
        <taxon>Strongylocentrotidae</taxon>
        <taxon>Strongylocentrotus</taxon>
    </lineage>
</organism>
<evidence type="ECO:0000256" key="9">
    <source>
        <dbReference type="ARBA" id="ARBA00026232"/>
    </source>
</evidence>
<comment type="pathway">
    <text evidence="2">Protein modification; protein glycosylation.</text>
</comment>
<dbReference type="KEGG" id="spu:105442651"/>
<accession>A0A7M7HJF5</accession>
<evidence type="ECO:0000256" key="8">
    <source>
        <dbReference type="ARBA" id="ARBA00025803"/>
    </source>
</evidence>
<dbReference type="GO" id="GO:0006004">
    <property type="term" value="P:fucose metabolic process"/>
    <property type="evidence" value="ECO:0007669"/>
    <property type="project" value="UniProtKB-KW"/>
</dbReference>
<proteinExistence type="inferred from homology"/>
<name>A0A7M7HJF5_STRPU</name>
<dbReference type="CDD" id="cd11296">
    <property type="entry name" value="O-FucT_like"/>
    <property type="match status" value="1"/>
</dbReference>
<comment type="similarity">
    <text evidence="8">Belongs to the glycosyltransferase 68 family.</text>
</comment>
<dbReference type="GO" id="GO:0005783">
    <property type="term" value="C:endoplasmic reticulum"/>
    <property type="evidence" value="ECO:0007669"/>
    <property type="project" value="UniProtKB-SubCell"/>
</dbReference>
<keyword evidence="7" id="KW-0119">Carbohydrate metabolism</keyword>
<reference evidence="13" key="2">
    <citation type="submission" date="2021-01" db="UniProtKB">
        <authorList>
            <consortium name="EnsemblMetazoa"/>
        </authorList>
    </citation>
    <scope>IDENTIFICATION</scope>
</reference>
<evidence type="ECO:0000256" key="7">
    <source>
        <dbReference type="ARBA" id="ARBA00023277"/>
    </source>
</evidence>
<keyword evidence="14" id="KW-1185">Reference proteome</keyword>
<evidence type="ECO:0000256" key="1">
    <source>
        <dbReference type="ARBA" id="ARBA00004240"/>
    </source>
</evidence>
<sequence length="400" mass="46597">MNDRRVYPITYSKDLKNGQDIQQDMQQDFNQERDADEEASLHSQYILPVLLGNNGPNNQIQSLKLVSIIAQRRNLTLVLAPFFDHGATLETQRPHTFEETLDPDMLAQFVSVVTMEEFKRQCKGTVDAVFLGTNMVINQTLSKTKKQNIGVGHSVKAYYTWTGVTIPSTFLYMNRSDDVIQIHADLPYDIPVEDFLDKYPDSLTTSHRCNAFLYPYGYLGRLVYWEHINRYTKYFVRGKAVRETAQTFIKTAMRNLTYVCIHWRYNREWKKYWCSKHRADNDLDLCNSLLTLAPYQLATKISHFMAESDIKAAYFASELDNQNDLVKGLRQGVPNIHTTSDLIDESPKLSRDNNYLTSLVEQEICKESTFYLSSKLSSWSDMVIEDRYNQRWQDVDELFR</sequence>
<evidence type="ECO:0000256" key="12">
    <source>
        <dbReference type="ARBA" id="ARBA00048647"/>
    </source>
</evidence>
<evidence type="ECO:0000256" key="6">
    <source>
        <dbReference type="ARBA" id="ARBA00023253"/>
    </source>
</evidence>
<keyword evidence="4" id="KW-0808">Transferase</keyword>
<dbReference type="Gene3D" id="3.40.50.11350">
    <property type="match status" value="1"/>
</dbReference>
<evidence type="ECO:0000256" key="10">
    <source>
        <dbReference type="ARBA" id="ARBA00033083"/>
    </source>
</evidence>
<evidence type="ECO:0000313" key="14">
    <source>
        <dbReference type="Proteomes" id="UP000007110"/>
    </source>
</evidence>
<evidence type="ECO:0000256" key="2">
    <source>
        <dbReference type="ARBA" id="ARBA00004922"/>
    </source>
</evidence>
<evidence type="ECO:0000313" key="13">
    <source>
        <dbReference type="EnsemblMetazoa" id="XP_011673267"/>
    </source>
</evidence>
<evidence type="ECO:0000256" key="3">
    <source>
        <dbReference type="ARBA" id="ARBA00012196"/>
    </source>
</evidence>
<dbReference type="OrthoDB" id="10043225at2759"/>
<dbReference type="InterPro" id="IPR045130">
    <property type="entry name" value="OFUT2-like"/>
</dbReference>
<evidence type="ECO:0000256" key="4">
    <source>
        <dbReference type="ARBA" id="ARBA00022679"/>
    </source>
</evidence>
<dbReference type="Pfam" id="PF10250">
    <property type="entry name" value="O-FucT"/>
    <property type="match status" value="1"/>
</dbReference>
<evidence type="ECO:0000256" key="11">
    <source>
        <dbReference type="ARBA" id="ARBA00047273"/>
    </source>
</evidence>
<evidence type="ECO:0000256" key="5">
    <source>
        <dbReference type="ARBA" id="ARBA00022824"/>
    </source>
</evidence>
<dbReference type="InParanoid" id="A0A7M7HJF5"/>